<dbReference type="Proteomes" id="UP000321635">
    <property type="component" value="Unassembled WGS sequence"/>
</dbReference>
<dbReference type="GO" id="GO:0005524">
    <property type="term" value="F:ATP binding"/>
    <property type="evidence" value="ECO:0007669"/>
    <property type="project" value="UniProtKB-UniRule"/>
</dbReference>
<comment type="similarity">
    <text evidence="4">Belongs to the Cob(I)alamin adenosyltransferase family.</text>
</comment>
<feature type="region of interest" description="Disordered" evidence="5">
    <location>
        <begin position="1"/>
        <end position="24"/>
    </location>
</feature>
<dbReference type="OrthoDB" id="9778896at2"/>
<dbReference type="UniPathway" id="UPA00148">
    <property type="reaction ID" value="UER00233"/>
</dbReference>
<evidence type="ECO:0000256" key="4">
    <source>
        <dbReference type="RuleBase" id="RU366026"/>
    </source>
</evidence>
<proteinExistence type="inferred from homology"/>
<feature type="domain" description="Cobalamin adenosyltransferase-like" evidence="6">
    <location>
        <begin position="9"/>
        <end position="170"/>
    </location>
</feature>
<keyword evidence="8" id="KW-1185">Reference proteome</keyword>
<gene>
    <name evidence="7" type="primary">pduO</name>
    <name evidence="7" type="ORF">ANI02nite_19320</name>
</gene>
<protein>
    <recommendedName>
        <fullName evidence="4">Corrinoid adenosyltransferase</fullName>
        <ecNumber evidence="4">2.5.1.17</ecNumber>
    </recommendedName>
    <alternativeName>
        <fullName evidence="4">Cob(II)alamin adenosyltransferase</fullName>
    </alternativeName>
    <alternativeName>
        <fullName evidence="4">Cob(II)yrinic acid a,c-diamide adenosyltransferase</fullName>
    </alternativeName>
    <alternativeName>
        <fullName evidence="4">Cobinamide/cobalamin adenosyltransferase</fullName>
    </alternativeName>
</protein>
<dbReference type="Pfam" id="PF01923">
    <property type="entry name" value="Cob_adeno_trans"/>
    <property type="match status" value="1"/>
</dbReference>
<sequence>MVVRIDRVTTRGGDRGETSLGDGSRISKASAHIAALGSLDEANTVIGVLRAHVMHDGALRERLSALQNMLFDLGSDLCQPQDNAKAQRVSISLTDDIDHEIERLREKQEPLRSFILPGGSLPAAWAHMARASIRRAERDVVALSRSVEINSALVSILNRLSDYFFVLARHLNDDGRNDTVWTPGRSLREASIPDT</sequence>
<comment type="catalytic activity">
    <reaction evidence="4">
        <text>2 cob(II)yrinate a,c diamide + reduced [electron-transfer flavoprotein] + 2 ATP = 2 adenosylcob(III)yrinate a,c-diamide + 2 triphosphate + oxidized [electron-transfer flavoprotein] + 3 H(+)</text>
        <dbReference type="Rhea" id="RHEA:11528"/>
        <dbReference type="Rhea" id="RHEA-COMP:10685"/>
        <dbReference type="Rhea" id="RHEA-COMP:10686"/>
        <dbReference type="ChEBI" id="CHEBI:15378"/>
        <dbReference type="ChEBI" id="CHEBI:18036"/>
        <dbReference type="ChEBI" id="CHEBI:30616"/>
        <dbReference type="ChEBI" id="CHEBI:57692"/>
        <dbReference type="ChEBI" id="CHEBI:58307"/>
        <dbReference type="ChEBI" id="CHEBI:58503"/>
        <dbReference type="ChEBI" id="CHEBI:58537"/>
        <dbReference type="EC" id="2.5.1.17"/>
    </reaction>
</comment>
<dbReference type="PANTHER" id="PTHR12213:SF0">
    <property type="entry name" value="CORRINOID ADENOSYLTRANSFERASE MMAB"/>
    <property type="match status" value="1"/>
</dbReference>
<evidence type="ECO:0000313" key="7">
    <source>
        <dbReference type="EMBL" id="GEN60048.1"/>
    </source>
</evidence>
<evidence type="ECO:0000259" key="6">
    <source>
        <dbReference type="Pfam" id="PF01923"/>
    </source>
</evidence>
<accession>A0A511XAQ6</accession>
<dbReference type="GO" id="GO:0008817">
    <property type="term" value="F:corrinoid adenosyltransferase activity"/>
    <property type="evidence" value="ECO:0007669"/>
    <property type="project" value="UniProtKB-UniRule"/>
</dbReference>
<comment type="catalytic activity">
    <reaction evidence="4">
        <text>2 cob(II)alamin + reduced [electron-transfer flavoprotein] + 2 ATP = 2 adenosylcob(III)alamin + 2 triphosphate + oxidized [electron-transfer flavoprotein] + 3 H(+)</text>
        <dbReference type="Rhea" id="RHEA:28671"/>
        <dbReference type="Rhea" id="RHEA-COMP:10685"/>
        <dbReference type="Rhea" id="RHEA-COMP:10686"/>
        <dbReference type="ChEBI" id="CHEBI:15378"/>
        <dbReference type="ChEBI" id="CHEBI:16304"/>
        <dbReference type="ChEBI" id="CHEBI:18036"/>
        <dbReference type="ChEBI" id="CHEBI:18408"/>
        <dbReference type="ChEBI" id="CHEBI:30616"/>
        <dbReference type="ChEBI" id="CHEBI:57692"/>
        <dbReference type="ChEBI" id="CHEBI:58307"/>
        <dbReference type="EC" id="2.5.1.17"/>
    </reaction>
</comment>
<name>A0A511XAQ6_9PROT</name>
<dbReference type="Gene3D" id="1.20.1200.10">
    <property type="entry name" value="Cobalamin adenosyltransferase-like"/>
    <property type="match status" value="1"/>
</dbReference>
<dbReference type="NCBIfam" id="TIGR00636">
    <property type="entry name" value="PduO_Nterm"/>
    <property type="match status" value="1"/>
</dbReference>
<dbReference type="EC" id="2.5.1.17" evidence="4"/>
<evidence type="ECO:0000313" key="8">
    <source>
        <dbReference type="Proteomes" id="UP000321635"/>
    </source>
</evidence>
<dbReference type="AlphaFoldDB" id="A0A511XAQ6"/>
<organism evidence="7 8">
    <name type="scientific">Acetobacter nitrogenifigens DSM 23921 = NBRC 105050</name>
    <dbReference type="NCBI Taxonomy" id="1120919"/>
    <lineage>
        <taxon>Bacteria</taxon>
        <taxon>Pseudomonadati</taxon>
        <taxon>Pseudomonadota</taxon>
        <taxon>Alphaproteobacteria</taxon>
        <taxon>Acetobacterales</taxon>
        <taxon>Acetobacteraceae</taxon>
        <taxon>Acetobacter</taxon>
    </lineage>
</organism>
<dbReference type="RefSeq" id="WP_026397542.1">
    <property type="nucleotide sequence ID" value="NZ_AUBI01000004.1"/>
</dbReference>
<dbReference type="InterPro" id="IPR016030">
    <property type="entry name" value="CblAdoTrfase-like"/>
</dbReference>
<keyword evidence="1 4" id="KW-0808">Transferase</keyword>
<dbReference type="EMBL" id="BJYF01000009">
    <property type="protein sequence ID" value="GEN60048.1"/>
    <property type="molecule type" value="Genomic_DNA"/>
</dbReference>
<evidence type="ECO:0000256" key="2">
    <source>
        <dbReference type="ARBA" id="ARBA00022741"/>
    </source>
</evidence>
<comment type="pathway">
    <text evidence="4">Cofactor biosynthesis; adenosylcobalamin biosynthesis; adenosylcobalamin from cob(II)yrinate a,c-diamide: step 2/7.</text>
</comment>
<evidence type="ECO:0000256" key="5">
    <source>
        <dbReference type="SAM" id="MobiDB-lite"/>
    </source>
</evidence>
<reference evidence="7 8" key="1">
    <citation type="submission" date="2019-07" db="EMBL/GenBank/DDBJ databases">
        <title>Whole genome shotgun sequence of Acetobacter nitrogenifigens NBRC 105050.</title>
        <authorList>
            <person name="Hosoyama A."/>
            <person name="Uohara A."/>
            <person name="Ohji S."/>
            <person name="Ichikawa N."/>
        </authorList>
    </citation>
    <scope>NUCLEOTIDE SEQUENCE [LARGE SCALE GENOMIC DNA]</scope>
    <source>
        <strain evidence="7 8">NBRC 105050</strain>
    </source>
</reference>
<dbReference type="InterPro" id="IPR029499">
    <property type="entry name" value="PduO-typ"/>
</dbReference>
<keyword evidence="4" id="KW-0169">Cobalamin biosynthesis</keyword>
<keyword evidence="2 4" id="KW-0547">Nucleotide-binding</keyword>
<feature type="compositionally biased region" description="Basic and acidic residues" evidence="5">
    <location>
        <begin position="1"/>
        <end position="17"/>
    </location>
</feature>
<keyword evidence="3 4" id="KW-0067">ATP-binding</keyword>
<evidence type="ECO:0000256" key="3">
    <source>
        <dbReference type="ARBA" id="ARBA00022840"/>
    </source>
</evidence>
<dbReference type="InterPro" id="IPR036451">
    <property type="entry name" value="CblAdoTrfase-like_sf"/>
</dbReference>
<dbReference type="SUPFAM" id="SSF89028">
    <property type="entry name" value="Cobalamin adenosyltransferase-like"/>
    <property type="match status" value="1"/>
</dbReference>
<dbReference type="PANTHER" id="PTHR12213">
    <property type="entry name" value="CORRINOID ADENOSYLTRANSFERASE"/>
    <property type="match status" value="1"/>
</dbReference>
<evidence type="ECO:0000256" key="1">
    <source>
        <dbReference type="ARBA" id="ARBA00022679"/>
    </source>
</evidence>
<dbReference type="GO" id="GO:0009236">
    <property type="term" value="P:cobalamin biosynthetic process"/>
    <property type="evidence" value="ECO:0007669"/>
    <property type="project" value="UniProtKB-UniRule"/>
</dbReference>
<comment type="caution">
    <text evidence="7">The sequence shown here is derived from an EMBL/GenBank/DDBJ whole genome shotgun (WGS) entry which is preliminary data.</text>
</comment>
<dbReference type="STRING" id="1120919.GCA_000429165_01501"/>